<dbReference type="Proteomes" id="UP001497444">
    <property type="component" value="Chromosome 4"/>
</dbReference>
<dbReference type="InterPro" id="IPR056874">
    <property type="entry name" value="PHD_dom_pln"/>
</dbReference>
<dbReference type="Pfam" id="PF25054">
    <property type="entry name" value="PHD_pln"/>
    <property type="match status" value="1"/>
</dbReference>
<proteinExistence type="predicted"/>
<evidence type="ECO:0000313" key="3">
    <source>
        <dbReference type="Proteomes" id="UP001497444"/>
    </source>
</evidence>
<keyword evidence="3" id="KW-1185">Reference proteome</keyword>
<name>A0ABP0WXU0_9BRYO</name>
<dbReference type="EMBL" id="OZ020099">
    <property type="protein sequence ID" value="CAK9271169.1"/>
    <property type="molecule type" value="Genomic_DNA"/>
</dbReference>
<feature type="domain" description="PHD-type zinc finger plants" evidence="1">
    <location>
        <begin position="73"/>
        <end position="96"/>
    </location>
</feature>
<evidence type="ECO:0000259" key="1">
    <source>
        <dbReference type="Pfam" id="PF25054"/>
    </source>
</evidence>
<protein>
    <recommendedName>
        <fullName evidence="1">PHD-type zinc finger plants domain-containing protein</fullName>
    </recommendedName>
</protein>
<organism evidence="2 3">
    <name type="scientific">Sphagnum jensenii</name>
    <dbReference type="NCBI Taxonomy" id="128206"/>
    <lineage>
        <taxon>Eukaryota</taxon>
        <taxon>Viridiplantae</taxon>
        <taxon>Streptophyta</taxon>
        <taxon>Embryophyta</taxon>
        <taxon>Bryophyta</taxon>
        <taxon>Sphagnophytina</taxon>
        <taxon>Sphagnopsida</taxon>
        <taxon>Sphagnales</taxon>
        <taxon>Sphagnaceae</taxon>
        <taxon>Sphagnum</taxon>
    </lineage>
</organism>
<sequence length="96" mass="10244">MYSSMASCTAGGVLHSCDEDQDGQLAGAAQLQQFAGGAAAARHDEPMQHCGYDHNGCIMSSRSDVVHQQECNMCGDVGFADQFQDCSACRSRIQHT</sequence>
<gene>
    <name evidence="2" type="ORF">CSSPJE1EN1_LOCUS16647</name>
</gene>
<reference evidence="2" key="1">
    <citation type="submission" date="2024-02" db="EMBL/GenBank/DDBJ databases">
        <authorList>
            <consortium name="ELIXIR-Norway"/>
            <consortium name="Elixir Norway"/>
        </authorList>
    </citation>
    <scope>NUCLEOTIDE SEQUENCE</scope>
</reference>
<evidence type="ECO:0000313" key="2">
    <source>
        <dbReference type="EMBL" id="CAK9271169.1"/>
    </source>
</evidence>
<accession>A0ABP0WXU0</accession>